<evidence type="ECO:0000313" key="3">
    <source>
        <dbReference type="EMBL" id="MBT1704609.1"/>
    </source>
</evidence>
<proteinExistence type="predicted"/>
<dbReference type="Proteomes" id="UP000772618">
    <property type="component" value="Unassembled WGS sequence"/>
</dbReference>
<feature type="chain" id="PRO_5045560116" evidence="1">
    <location>
        <begin position="19"/>
        <end position="355"/>
    </location>
</feature>
<reference evidence="3 4" key="1">
    <citation type="submission" date="2021-05" db="EMBL/GenBank/DDBJ databases">
        <title>A Polyphasic approach of four new species of the genus Ohtaekwangia: Ohtaekwangia histidinii sp. nov., Ohtaekwangia cretensis sp. nov., Ohtaekwangia indiensis sp. nov., Ohtaekwangia reichenbachii sp. nov. from diverse environment.</title>
        <authorList>
            <person name="Octaviana S."/>
        </authorList>
    </citation>
    <scope>NUCLEOTIDE SEQUENCE [LARGE SCALE GENOMIC DNA]</scope>
    <source>
        <strain evidence="3 4">PWU20</strain>
    </source>
</reference>
<dbReference type="Pfam" id="PF02333">
    <property type="entry name" value="Phytase"/>
    <property type="match status" value="1"/>
</dbReference>
<dbReference type="SUPFAM" id="SSF50956">
    <property type="entry name" value="Thermostable phytase (3-phytase)"/>
    <property type="match status" value="1"/>
</dbReference>
<evidence type="ECO:0000259" key="2">
    <source>
        <dbReference type="PROSITE" id="PS51662"/>
    </source>
</evidence>
<feature type="domain" description="BPP" evidence="2">
    <location>
        <begin position="29"/>
        <end position="355"/>
    </location>
</feature>
<feature type="signal peptide" evidence="1">
    <location>
        <begin position="1"/>
        <end position="18"/>
    </location>
</feature>
<sequence>MYKCLLFLSAVSALLVSAVSCSVKDQKTKVKEEDSLRTIRPLLVTDSVRHDSDDPAVWINRQDKSKSLILGTDKGGDTGDGAIYVFDLNGKEVKDKTVHGIKRPNNIDIAYDFNINGKLTDIAVLTERLTNSIRVFSLPEMKPLDNGGIPVFESDTARAPMGVALYTDANKNTFAIVSRKNGISGEYLWQYRLEASNGFITGKVVRKFGNYSGKHEIESVAVDNELGYVYYSDEGAGVRKYYAHPDSTNTELAFFGQIGFTDNHEGISIYKKSGTKGYILVSDQQANQFMVFSRDGSLSNPHDHQLIKVIKASTRESDGNDATSDALPGFPKGLFVAMSNDRTFQVYRWEDFGLE</sequence>
<keyword evidence="1" id="KW-0732">Signal</keyword>
<dbReference type="EMBL" id="JAHESD010000035">
    <property type="protein sequence ID" value="MBT1704609.1"/>
    <property type="molecule type" value="Genomic_DNA"/>
</dbReference>
<evidence type="ECO:0000313" key="4">
    <source>
        <dbReference type="Proteomes" id="UP000772618"/>
    </source>
</evidence>
<evidence type="ECO:0000256" key="1">
    <source>
        <dbReference type="SAM" id="SignalP"/>
    </source>
</evidence>
<dbReference type="InterPro" id="IPR003431">
    <property type="entry name" value="B-propeller_Phytase"/>
</dbReference>
<name>A0ABS5VUP3_9BACT</name>
<dbReference type="Gene3D" id="2.120.10.30">
    <property type="entry name" value="TolB, C-terminal domain"/>
    <property type="match status" value="1"/>
</dbReference>
<organism evidence="3 4">
    <name type="scientific">Chryseosolibacter indicus</name>
    <dbReference type="NCBI Taxonomy" id="2782351"/>
    <lineage>
        <taxon>Bacteria</taxon>
        <taxon>Pseudomonadati</taxon>
        <taxon>Bacteroidota</taxon>
        <taxon>Cytophagia</taxon>
        <taxon>Cytophagales</taxon>
        <taxon>Chryseotaleaceae</taxon>
        <taxon>Chryseosolibacter</taxon>
    </lineage>
</organism>
<dbReference type="PROSITE" id="PS51662">
    <property type="entry name" value="BP_PHYTASE"/>
    <property type="match status" value="1"/>
</dbReference>
<dbReference type="PROSITE" id="PS51257">
    <property type="entry name" value="PROKAR_LIPOPROTEIN"/>
    <property type="match status" value="1"/>
</dbReference>
<accession>A0ABS5VUP3</accession>
<protein>
    <submittedName>
        <fullName evidence="3">Phytase</fullName>
    </submittedName>
</protein>
<dbReference type="RefSeq" id="WP_254154566.1">
    <property type="nucleotide sequence ID" value="NZ_JAHESD010000035.1"/>
</dbReference>
<gene>
    <name evidence="3" type="ORF">KK060_15050</name>
</gene>
<dbReference type="InterPro" id="IPR011042">
    <property type="entry name" value="6-blade_b-propeller_TolB-like"/>
</dbReference>
<keyword evidence="4" id="KW-1185">Reference proteome</keyword>
<comment type="caution">
    <text evidence="3">The sequence shown here is derived from an EMBL/GenBank/DDBJ whole genome shotgun (WGS) entry which is preliminary data.</text>
</comment>